<keyword evidence="1" id="KW-0472">Membrane</keyword>
<proteinExistence type="predicted"/>
<accession>A0AB39MCB8</accession>
<keyword evidence="1" id="KW-0812">Transmembrane</keyword>
<evidence type="ECO:0000256" key="1">
    <source>
        <dbReference type="SAM" id="Phobius"/>
    </source>
</evidence>
<feature type="transmembrane region" description="Helical" evidence="1">
    <location>
        <begin position="186"/>
        <end position="205"/>
    </location>
</feature>
<name>A0AB39MCB8_9ACTN</name>
<reference evidence="2" key="1">
    <citation type="submission" date="2024-07" db="EMBL/GenBank/DDBJ databases">
        <authorList>
            <person name="Yu S.T."/>
        </authorList>
    </citation>
    <scope>NUCLEOTIDE SEQUENCE</scope>
    <source>
        <strain evidence="2">R08</strain>
    </source>
</reference>
<dbReference type="EMBL" id="CP163431">
    <property type="protein sequence ID" value="XDQ03519.1"/>
    <property type="molecule type" value="Genomic_DNA"/>
</dbReference>
<gene>
    <name evidence="2" type="ORF">AB5J58_26700</name>
</gene>
<feature type="transmembrane region" description="Helical" evidence="1">
    <location>
        <begin position="20"/>
        <end position="38"/>
    </location>
</feature>
<feature type="transmembrane region" description="Helical" evidence="1">
    <location>
        <begin position="44"/>
        <end position="66"/>
    </location>
</feature>
<feature type="transmembrane region" description="Helical" evidence="1">
    <location>
        <begin position="118"/>
        <end position="137"/>
    </location>
</feature>
<feature type="transmembrane region" description="Helical" evidence="1">
    <location>
        <begin position="149"/>
        <end position="171"/>
    </location>
</feature>
<dbReference type="RefSeq" id="WP_369189387.1">
    <property type="nucleotide sequence ID" value="NZ_CP163431.1"/>
</dbReference>
<sequence>MAGQLAQLLRPVVRAMPWRALGAGAVAGLVLAALPRFTSSDPNPWTALLLLRGAALAFALGLTFLLDDPARQVTVAVPTRRMVRGALRTALVAPLAVLWWTAAVLLIPAKVRPPVGDITLEAAAAAVVALAASAAAVRLTDEPEPGQRVAIALLAASMAAALFLPSSWGLFATPGAKNWAPGHDHWAMILAVAALTWAASGPEPIRRRHLFPTRRPTRSGLSGA</sequence>
<protein>
    <submittedName>
        <fullName evidence="2">ABC transporter</fullName>
    </submittedName>
</protein>
<evidence type="ECO:0000313" key="2">
    <source>
        <dbReference type="EMBL" id="XDQ03519.1"/>
    </source>
</evidence>
<keyword evidence="1" id="KW-1133">Transmembrane helix</keyword>
<feature type="transmembrane region" description="Helical" evidence="1">
    <location>
        <begin position="86"/>
        <end position="106"/>
    </location>
</feature>
<organism evidence="2">
    <name type="scientific">Streptomyces sp. R08</name>
    <dbReference type="NCBI Taxonomy" id="3238624"/>
    <lineage>
        <taxon>Bacteria</taxon>
        <taxon>Bacillati</taxon>
        <taxon>Actinomycetota</taxon>
        <taxon>Actinomycetes</taxon>
        <taxon>Kitasatosporales</taxon>
        <taxon>Streptomycetaceae</taxon>
        <taxon>Streptomyces</taxon>
    </lineage>
</organism>
<dbReference type="AlphaFoldDB" id="A0AB39MCB8"/>